<evidence type="ECO:0000313" key="4">
    <source>
        <dbReference type="EMBL" id="QCP09622.1"/>
    </source>
</evidence>
<dbReference type="InterPro" id="IPR028081">
    <property type="entry name" value="Leu-bd"/>
</dbReference>
<accession>A0ABX5UHE0</accession>
<dbReference type="PANTHER" id="PTHR30483">
    <property type="entry name" value="LEUCINE-SPECIFIC-BINDING PROTEIN"/>
    <property type="match status" value="1"/>
</dbReference>
<keyword evidence="5" id="KW-1185">Reference proteome</keyword>
<dbReference type="PANTHER" id="PTHR30483:SF6">
    <property type="entry name" value="PERIPLASMIC BINDING PROTEIN OF ABC TRANSPORTER FOR NATURAL AMINO ACIDS"/>
    <property type="match status" value="1"/>
</dbReference>
<evidence type="ECO:0000259" key="3">
    <source>
        <dbReference type="Pfam" id="PF13458"/>
    </source>
</evidence>
<dbReference type="EMBL" id="CP040017">
    <property type="protein sequence ID" value="QCP09622.1"/>
    <property type="molecule type" value="Genomic_DNA"/>
</dbReference>
<dbReference type="SUPFAM" id="SSF53822">
    <property type="entry name" value="Periplasmic binding protein-like I"/>
    <property type="match status" value="1"/>
</dbReference>
<reference evidence="4 5" key="1">
    <citation type="submission" date="2019-05" db="EMBL/GenBank/DDBJ databases">
        <title>Draft Genome Sequences of Six Type Strains of the Genus Massilia.</title>
        <authorList>
            <person name="Miess H."/>
            <person name="Frediansyhah A."/>
            <person name="Gross H."/>
        </authorList>
    </citation>
    <scope>NUCLEOTIDE SEQUENCE [LARGE SCALE GENOMIC DNA]</scope>
    <source>
        <strain evidence="4 5">DSMZ 26121</strain>
    </source>
</reference>
<evidence type="ECO:0000256" key="2">
    <source>
        <dbReference type="ARBA" id="ARBA00022729"/>
    </source>
</evidence>
<dbReference type="Gene3D" id="3.40.50.2300">
    <property type="match status" value="2"/>
</dbReference>
<evidence type="ECO:0000313" key="5">
    <source>
        <dbReference type="Proteomes" id="UP000298763"/>
    </source>
</evidence>
<comment type="similarity">
    <text evidence="1">Belongs to the leucine-binding protein family.</text>
</comment>
<dbReference type="InterPro" id="IPR051010">
    <property type="entry name" value="BCAA_transport"/>
</dbReference>
<keyword evidence="2" id="KW-0732">Signal</keyword>
<dbReference type="Pfam" id="PF13458">
    <property type="entry name" value="Peripla_BP_6"/>
    <property type="match status" value="1"/>
</dbReference>
<organism evidence="4 5">
    <name type="scientific">Pseudoduganella umbonata</name>
    <dbReference type="NCBI Taxonomy" id="864828"/>
    <lineage>
        <taxon>Bacteria</taxon>
        <taxon>Pseudomonadati</taxon>
        <taxon>Pseudomonadota</taxon>
        <taxon>Betaproteobacteria</taxon>
        <taxon>Burkholderiales</taxon>
        <taxon>Oxalobacteraceae</taxon>
        <taxon>Telluria group</taxon>
        <taxon>Pseudoduganella</taxon>
    </lineage>
</organism>
<proteinExistence type="inferred from homology"/>
<protein>
    <submittedName>
        <fullName evidence="4">ABC transporter substrate-binding protein</fullName>
    </submittedName>
</protein>
<feature type="domain" description="Leucine-binding protein" evidence="3">
    <location>
        <begin position="40"/>
        <end position="384"/>
    </location>
</feature>
<dbReference type="PROSITE" id="PS51257">
    <property type="entry name" value="PROKAR_LIPOPROTEIN"/>
    <property type="match status" value="1"/>
</dbReference>
<dbReference type="InterPro" id="IPR028082">
    <property type="entry name" value="Peripla_BP_I"/>
</dbReference>
<gene>
    <name evidence="4" type="ORF">FCL38_03695</name>
</gene>
<dbReference type="Proteomes" id="UP000298763">
    <property type="component" value="Chromosome"/>
</dbReference>
<sequence length="404" mass="42864">MIVARRAGQGPRPSKETILRNLVVGSALLSCSLMSFAAEPVRIGVITSLSGPAAHSGAQMKAGIDTWMRLHGASAGGRKIEVLYRDDTGPQADVAKRLATELVSRDKADILAGFVFTPNAMAAASVADRAKRPLVVMNAAASGITKRSPYVTRTSYTIAQSVVPLAQWAHKTGSRRVYSIVADYAPGLDGEEWFDRTFKAAGGAIVGSVRAPLATVDYSAYIQRIKDAKPDAVHVFLPNGQPMVSFMKAWKDKGLDKAGIRFLGGEGWADQDVLAQGGEGLAGIYTAGFYSYSRPGADNARFRAEFAKTVNGKFEPNFLAASGYDGMALIAATLAKTGGKTDGPAFMTAVKGYSAASPRGTVTIDAVTNDIVQTIYIRRIDKQGGAFVASEIDRYDAVKDPVKN</sequence>
<evidence type="ECO:0000256" key="1">
    <source>
        <dbReference type="ARBA" id="ARBA00010062"/>
    </source>
</evidence>
<name>A0ABX5UHE0_9BURK</name>